<dbReference type="PANTHER" id="PTHR34591:SF13">
    <property type="entry name" value="OS03G0669900 PROTEIN"/>
    <property type="match status" value="1"/>
</dbReference>
<evidence type="ECO:0000259" key="2">
    <source>
        <dbReference type="Pfam" id="PF00646"/>
    </source>
</evidence>
<dbReference type="Gramene" id="TVU42862">
    <property type="protein sequence ID" value="TVU42862"/>
    <property type="gene ID" value="EJB05_09285"/>
</dbReference>
<dbReference type="InterPro" id="IPR001810">
    <property type="entry name" value="F-box_dom"/>
</dbReference>
<sequence>MAGGEAARPAEKMLDQKQKQGETDAASAHALSGDVLEEVLRRVPPRGLAACRCVCASWRAAVDAGRLLRPGRLPLSVAGVLIHFDVHNYTEMFRSPPVSSSLEVSGRLDFLPSAADAWTPVSDHCNGLLLLDDHVVNPATRRWDPLPRPPRKEPFEPWHPRYLAYDPTMSPHYEVVRIRMSCSEDDSRHLEEWPPTPFVMQVFSSRTGRWEERPFSRQGEAAGTFTDMDLVGAGGGHAALCRGKLYVHCENNFFLRISLSSDEYQVIKPPMGVDKSSSASSLYLGKSKKGVYLASLNHCDLLRVWILDESSLGTTEWVLKHQNNIGNVLPRRGAYHYHQHDPWILEDINYNEAPEDEKYHWKIRSECSSYNNPTVNRSEDRTTKCFVKNLRILGFHPFEEIVFLSGSSRSGLAYCLNGSQLCYLGSIYPTCFGEKIAAGSGSIETSFPYTPCWIKEIPANK</sequence>
<dbReference type="OrthoDB" id="690186at2759"/>
<evidence type="ECO:0000313" key="3">
    <source>
        <dbReference type="EMBL" id="TVU42862.1"/>
    </source>
</evidence>
<feature type="compositionally biased region" description="Basic and acidic residues" evidence="1">
    <location>
        <begin position="8"/>
        <end position="22"/>
    </location>
</feature>
<dbReference type="PANTHER" id="PTHR34591">
    <property type="entry name" value="OS03G0653100 PROTEIN-RELATED"/>
    <property type="match status" value="1"/>
</dbReference>
<feature type="region of interest" description="Disordered" evidence="1">
    <location>
        <begin position="1"/>
        <end position="29"/>
    </location>
</feature>
<comment type="caution">
    <text evidence="3">The sequence shown here is derived from an EMBL/GenBank/DDBJ whole genome shotgun (WGS) entry which is preliminary data.</text>
</comment>
<evidence type="ECO:0000256" key="1">
    <source>
        <dbReference type="SAM" id="MobiDB-lite"/>
    </source>
</evidence>
<name>A0A5J9W2A4_9POAL</name>
<evidence type="ECO:0000313" key="4">
    <source>
        <dbReference type="Proteomes" id="UP000324897"/>
    </source>
</evidence>
<feature type="domain" description="F-box" evidence="2">
    <location>
        <begin position="34"/>
        <end position="64"/>
    </location>
</feature>
<dbReference type="EMBL" id="RWGY01000005">
    <property type="protein sequence ID" value="TVU42862.1"/>
    <property type="molecule type" value="Genomic_DNA"/>
</dbReference>
<accession>A0A5J9W2A4</accession>
<keyword evidence="4" id="KW-1185">Reference proteome</keyword>
<gene>
    <name evidence="3" type="ORF">EJB05_09285</name>
</gene>
<dbReference type="Proteomes" id="UP000324897">
    <property type="component" value="Unassembled WGS sequence"/>
</dbReference>
<protein>
    <recommendedName>
        <fullName evidence="2">F-box domain-containing protein</fullName>
    </recommendedName>
</protein>
<dbReference type="Pfam" id="PF00646">
    <property type="entry name" value="F-box"/>
    <property type="match status" value="1"/>
</dbReference>
<dbReference type="AlphaFoldDB" id="A0A5J9W2A4"/>
<feature type="non-terminal residue" evidence="3">
    <location>
        <position position="1"/>
    </location>
</feature>
<dbReference type="SUPFAM" id="SSF81383">
    <property type="entry name" value="F-box domain"/>
    <property type="match status" value="1"/>
</dbReference>
<dbReference type="Gene3D" id="1.20.1280.50">
    <property type="match status" value="1"/>
</dbReference>
<dbReference type="InterPro" id="IPR036047">
    <property type="entry name" value="F-box-like_dom_sf"/>
</dbReference>
<reference evidence="3 4" key="1">
    <citation type="journal article" date="2019" name="Sci. Rep.">
        <title>A high-quality genome of Eragrostis curvula grass provides insights into Poaceae evolution and supports new strategies to enhance forage quality.</title>
        <authorList>
            <person name="Carballo J."/>
            <person name="Santos B.A.C.M."/>
            <person name="Zappacosta D."/>
            <person name="Garbus I."/>
            <person name="Selva J.P."/>
            <person name="Gallo C.A."/>
            <person name="Diaz A."/>
            <person name="Albertini E."/>
            <person name="Caccamo M."/>
            <person name="Echenique V."/>
        </authorList>
    </citation>
    <scope>NUCLEOTIDE SEQUENCE [LARGE SCALE GENOMIC DNA]</scope>
    <source>
        <strain evidence="4">cv. Victoria</strain>
        <tissue evidence="3">Leaf</tissue>
    </source>
</reference>
<organism evidence="3 4">
    <name type="scientific">Eragrostis curvula</name>
    <name type="common">weeping love grass</name>
    <dbReference type="NCBI Taxonomy" id="38414"/>
    <lineage>
        <taxon>Eukaryota</taxon>
        <taxon>Viridiplantae</taxon>
        <taxon>Streptophyta</taxon>
        <taxon>Embryophyta</taxon>
        <taxon>Tracheophyta</taxon>
        <taxon>Spermatophyta</taxon>
        <taxon>Magnoliopsida</taxon>
        <taxon>Liliopsida</taxon>
        <taxon>Poales</taxon>
        <taxon>Poaceae</taxon>
        <taxon>PACMAD clade</taxon>
        <taxon>Chloridoideae</taxon>
        <taxon>Eragrostideae</taxon>
        <taxon>Eragrostidinae</taxon>
        <taxon>Eragrostis</taxon>
    </lineage>
</organism>
<proteinExistence type="predicted"/>